<reference evidence="3" key="1">
    <citation type="submission" date="2021-04" db="EMBL/GenBank/DDBJ databases">
        <title>Microbacterium tenobrionis sp. nov. and Microbacterium allomyrinae sp. nov., isolated from larvae of Tenobrio molitor and Allomyrina dichotoma, respectively.</title>
        <authorList>
            <person name="Lee S.D."/>
        </authorList>
    </citation>
    <scope>NUCLEOTIDE SEQUENCE</scope>
    <source>
        <strain evidence="3">BWT-G7</strain>
    </source>
</reference>
<dbReference type="RefSeq" id="WP_229383263.1">
    <property type="nucleotide sequence ID" value="NZ_JAGTTN010000001.1"/>
</dbReference>
<accession>A0A9X1S2X7</accession>
<sequence length="257" mass="26583">MSSTQNPSGRRTIAVAGGTGVVGRHTVEAVRAAGHVPVILSRSTGVDLLTGTGLDAALAGADAVIDTSNITTLSAAAATTFFTTATGNLVAAAARAGVGHLVVLSIVGIDRMPHDYYAGKVAQERVVANSTVPWTILRATQFHEFAAQLFDRAKLGPLHVAPRARVRPIAAREVGTRLAELAAGPAQGRATDLGGPREERLDEMVKAFARRTGHRGWIPSVSLPGAQMKGMRAGLALPASGAVLGTQTFAAWLDTLD</sequence>
<evidence type="ECO:0000259" key="2">
    <source>
        <dbReference type="Pfam" id="PF13460"/>
    </source>
</evidence>
<evidence type="ECO:0000313" key="3">
    <source>
        <dbReference type="EMBL" id="MCC2031380.1"/>
    </source>
</evidence>
<keyword evidence="4" id="KW-1185">Reference proteome</keyword>
<dbReference type="PANTHER" id="PTHR42748">
    <property type="entry name" value="NITROGEN METABOLITE REPRESSION PROTEIN NMRA FAMILY MEMBER"/>
    <property type="match status" value="1"/>
</dbReference>
<dbReference type="Pfam" id="PF13460">
    <property type="entry name" value="NAD_binding_10"/>
    <property type="match status" value="1"/>
</dbReference>
<feature type="domain" description="NAD(P)-binding" evidence="2">
    <location>
        <begin position="17"/>
        <end position="144"/>
    </location>
</feature>
<dbReference type="InterPro" id="IPR051164">
    <property type="entry name" value="NmrA-like_oxidored"/>
</dbReference>
<dbReference type="SUPFAM" id="SSF51735">
    <property type="entry name" value="NAD(P)-binding Rossmann-fold domains"/>
    <property type="match status" value="1"/>
</dbReference>
<dbReference type="PANTHER" id="PTHR42748:SF3">
    <property type="entry name" value="BLL4366 PROTEIN"/>
    <property type="match status" value="1"/>
</dbReference>
<dbReference type="Proteomes" id="UP001139354">
    <property type="component" value="Unassembled WGS sequence"/>
</dbReference>
<organism evidence="3 4">
    <name type="scientific">Microbacterium allomyrinae</name>
    <dbReference type="NCBI Taxonomy" id="2830666"/>
    <lineage>
        <taxon>Bacteria</taxon>
        <taxon>Bacillati</taxon>
        <taxon>Actinomycetota</taxon>
        <taxon>Actinomycetes</taxon>
        <taxon>Micrococcales</taxon>
        <taxon>Microbacteriaceae</taxon>
        <taxon>Microbacterium</taxon>
    </lineage>
</organism>
<gene>
    <name evidence="3" type="ORF">KEC57_04195</name>
</gene>
<dbReference type="AlphaFoldDB" id="A0A9X1S2X7"/>
<evidence type="ECO:0000313" key="4">
    <source>
        <dbReference type="Proteomes" id="UP001139354"/>
    </source>
</evidence>
<protein>
    <submittedName>
        <fullName evidence="3">SDR family oxidoreductase</fullName>
    </submittedName>
</protein>
<name>A0A9X1S2X7_9MICO</name>
<dbReference type="InterPro" id="IPR036291">
    <property type="entry name" value="NAD(P)-bd_dom_sf"/>
</dbReference>
<evidence type="ECO:0000256" key="1">
    <source>
        <dbReference type="ARBA" id="ARBA00022857"/>
    </source>
</evidence>
<dbReference type="Gene3D" id="3.40.50.720">
    <property type="entry name" value="NAD(P)-binding Rossmann-like Domain"/>
    <property type="match status" value="1"/>
</dbReference>
<dbReference type="EMBL" id="JAGTTN010000001">
    <property type="protein sequence ID" value="MCC2031380.1"/>
    <property type="molecule type" value="Genomic_DNA"/>
</dbReference>
<dbReference type="InterPro" id="IPR016040">
    <property type="entry name" value="NAD(P)-bd_dom"/>
</dbReference>
<proteinExistence type="predicted"/>
<comment type="caution">
    <text evidence="3">The sequence shown here is derived from an EMBL/GenBank/DDBJ whole genome shotgun (WGS) entry which is preliminary data.</text>
</comment>
<keyword evidence="1" id="KW-0521">NADP</keyword>